<dbReference type="Proteomes" id="UP000002318">
    <property type="component" value="Chromosome"/>
</dbReference>
<evidence type="ECO:0008006" key="3">
    <source>
        <dbReference type="Google" id="ProtNLM"/>
    </source>
</evidence>
<name>E1R2D1_SEDSS</name>
<dbReference type="EMBL" id="CP002116">
    <property type="protein sequence ID" value="ADK82491.1"/>
    <property type="molecule type" value="Genomic_DNA"/>
</dbReference>
<dbReference type="AlphaFoldDB" id="E1R2D1"/>
<dbReference type="HOGENOM" id="CLU_161929_0_0_12"/>
<sequence>MYKLIFTESYVKRAKTFAKKHPEILNQYKKTLKLLEINPLHPSLRLHKLEGKLSDYYSVSINMIYRITIDFIIKEKEIIPINVGTHDEIY</sequence>
<evidence type="ECO:0000313" key="1">
    <source>
        <dbReference type="EMBL" id="ADK82491.1"/>
    </source>
</evidence>
<dbReference type="eggNOG" id="COG3041">
    <property type="taxonomic scope" value="Bacteria"/>
</dbReference>
<reference evidence="1 2" key="1">
    <citation type="journal article" date="2010" name="Stand. Genomic Sci.">
        <title>Complete genome sequence of Spirochaeta smaragdinae type strain (SEBR 4228).</title>
        <authorList>
            <person name="Mavromatis K."/>
            <person name="Yasawong M."/>
            <person name="Chertkov O."/>
            <person name="Lapidus A."/>
            <person name="Lucas S."/>
            <person name="Nolan M."/>
            <person name="Del Rio T.G."/>
            <person name="Tice H."/>
            <person name="Cheng J.F."/>
            <person name="Pitluck S."/>
            <person name="Liolios K."/>
            <person name="Ivanova N."/>
            <person name="Tapia R."/>
            <person name="Han C."/>
            <person name="Bruce D."/>
            <person name="Goodwin L."/>
            <person name="Pati A."/>
            <person name="Chen A."/>
            <person name="Palaniappan K."/>
            <person name="Land M."/>
            <person name="Hauser L."/>
            <person name="Chang Y.J."/>
            <person name="Jeffries C.D."/>
            <person name="Detter J.C."/>
            <person name="Rohde M."/>
            <person name="Brambilla E."/>
            <person name="Spring S."/>
            <person name="Goker M."/>
            <person name="Sikorski J."/>
            <person name="Woyke T."/>
            <person name="Bristow J."/>
            <person name="Eisen J.A."/>
            <person name="Markowitz V."/>
            <person name="Hugenholtz P."/>
            <person name="Klenk H.P."/>
            <person name="Kyrpides N.C."/>
        </authorList>
    </citation>
    <scope>NUCLEOTIDE SEQUENCE [LARGE SCALE GENOMIC DNA]</scope>
    <source>
        <strain evidence="2">DSM 11293 / JCM 15392 / SEBR 4228</strain>
    </source>
</reference>
<dbReference type="InterPro" id="IPR035093">
    <property type="entry name" value="RelE/ParE_toxin_dom_sf"/>
</dbReference>
<dbReference type="OrthoDB" id="5521312at2"/>
<dbReference type="SUPFAM" id="SSF143011">
    <property type="entry name" value="RelE-like"/>
    <property type="match status" value="1"/>
</dbReference>
<dbReference type="Gene3D" id="3.30.2310.20">
    <property type="entry name" value="RelE-like"/>
    <property type="match status" value="1"/>
</dbReference>
<protein>
    <recommendedName>
        <fullName evidence="3">Plasmid stabilization system</fullName>
    </recommendedName>
</protein>
<evidence type="ECO:0000313" key="2">
    <source>
        <dbReference type="Proteomes" id="UP000002318"/>
    </source>
</evidence>
<proteinExistence type="predicted"/>
<gene>
    <name evidence="1" type="ordered locus">Spirs_3402</name>
</gene>
<keyword evidence="2" id="KW-1185">Reference proteome</keyword>
<accession>E1R2D1</accession>
<dbReference type="KEGG" id="ssm:Spirs_3402"/>
<organism evidence="1 2">
    <name type="scientific">Sediminispirochaeta smaragdinae (strain DSM 11293 / JCM 15392 / SEBR 4228)</name>
    <name type="common">Spirochaeta smaragdinae</name>
    <dbReference type="NCBI Taxonomy" id="573413"/>
    <lineage>
        <taxon>Bacteria</taxon>
        <taxon>Pseudomonadati</taxon>
        <taxon>Spirochaetota</taxon>
        <taxon>Spirochaetia</taxon>
        <taxon>Spirochaetales</taxon>
        <taxon>Spirochaetaceae</taxon>
        <taxon>Sediminispirochaeta</taxon>
    </lineage>
</organism>
<dbReference type="STRING" id="573413.Spirs_3402"/>